<dbReference type="GO" id="GO:0006508">
    <property type="term" value="P:proteolysis"/>
    <property type="evidence" value="ECO:0007669"/>
    <property type="project" value="UniProtKB-KW"/>
</dbReference>
<protein>
    <recommendedName>
        <fullName evidence="7">Peptidase M10 metallopeptidase domain-containing protein</fullName>
    </recommendedName>
</protein>
<evidence type="ECO:0000256" key="3">
    <source>
        <dbReference type="ARBA" id="ARBA00022729"/>
    </source>
</evidence>
<evidence type="ECO:0000259" key="7">
    <source>
        <dbReference type="Pfam" id="PF00413"/>
    </source>
</evidence>
<evidence type="ECO:0000256" key="2">
    <source>
        <dbReference type="ARBA" id="ARBA00022723"/>
    </source>
</evidence>
<keyword evidence="9" id="KW-1185">Reference proteome</keyword>
<dbReference type="Pfam" id="PF01839">
    <property type="entry name" value="FG-GAP"/>
    <property type="match status" value="1"/>
</dbReference>
<name>A0A6M5YTZ0_9BACT</name>
<dbReference type="Gene3D" id="3.40.390.10">
    <property type="entry name" value="Collagenase (Catalytic Domain)"/>
    <property type="match status" value="1"/>
</dbReference>
<sequence>MSNWLTRRTDRRPTNKVRRPALRLEALEAREVPAVAIQINYSLDSTGFFTNNPAAQAILQQAANELGNSLNENLSAITPSGSNTWNATFFDPRTGSVTSVANLNVAANTLVVFVGARALNSSEAGYGGYGGYSSTGTAAWNSTIQTRGATGFAPWGGSVTFDTTQNWYFGQSASVPSNQLDFYSVAEHELGHILGIGTSPQWTNLSQGGYFLGANAEAVYGGPVPVTADDGHWANNLTVNGARGVMDPSLPYGTRVNWSALDAAALRDLGWNSTAAASPPVSPPPPALPPATVALSGSANGTVALFSVVNGALYQNGQAFTPFPGYTGEIRMTAGDFNGDGVTDYAFTNGTGSPSVIEIVDGRTGGFLLPPTAPFGAYSGGLYLAAGDIDHNGQDQLIVAGQNAPPIVLIYQVANGGLQLQMSFIAFDAPWFGGGIRVAAGDLNGDGYADVVVSTASQVGAVATYSGAALAHGQVSELFPMFFLVPGSPVGLNVAVGNLENNGYDDLAITFGTGGPGVVAIWSGAVLTQNPTTSPMNLPLAALFLAVPGNQGARLATVDVNGSGVDQLIVTSADPSNSLVRLYTFAQAQAGVGSVAYPLGTSTINGVYAADHVQPANSDTTQNPDATSPPPPSTTANTNTTYTVTAAPPNHKCTCPACTALANIATGASLIASITVK</sequence>
<keyword evidence="5" id="KW-0862">Zinc</keyword>
<evidence type="ECO:0000313" key="9">
    <source>
        <dbReference type="Proteomes" id="UP000503447"/>
    </source>
</evidence>
<evidence type="ECO:0000313" key="8">
    <source>
        <dbReference type="EMBL" id="QJW96830.1"/>
    </source>
</evidence>
<proteinExistence type="predicted"/>
<gene>
    <name evidence="8" type="ORF">FTUN_4390</name>
</gene>
<dbReference type="InterPro" id="IPR024079">
    <property type="entry name" value="MetalloPept_cat_dom_sf"/>
</dbReference>
<dbReference type="KEGG" id="ftj:FTUN_4390"/>
<feature type="domain" description="Peptidase M10 metallopeptidase" evidence="7">
    <location>
        <begin position="150"/>
        <end position="200"/>
    </location>
</feature>
<dbReference type="SUPFAM" id="SSF55486">
    <property type="entry name" value="Metalloproteases ('zincins'), catalytic domain"/>
    <property type="match status" value="1"/>
</dbReference>
<evidence type="ECO:0000256" key="6">
    <source>
        <dbReference type="SAM" id="MobiDB-lite"/>
    </source>
</evidence>
<accession>A0A6M5YTZ0</accession>
<dbReference type="RefSeq" id="WP_171472341.1">
    <property type="nucleotide sequence ID" value="NZ_CP053452.2"/>
</dbReference>
<evidence type="ECO:0000256" key="1">
    <source>
        <dbReference type="ARBA" id="ARBA00022670"/>
    </source>
</evidence>
<dbReference type="GO" id="GO:0031012">
    <property type="term" value="C:extracellular matrix"/>
    <property type="evidence" value="ECO:0007669"/>
    <property type="project" value="InterPro"/>
</dbReference>
<dbReference type="GO" id="GO:0004222">
    <property type="term" value="F:metalloendopeptidase activity"/>
    <property type="evidence" value="ECO:0007669"/>
    <property type="project" value="InterPro"/>
</dbReference>
<dbReference type="AlphaFoldDB" id="A0A6M5YTZ0"/>
<reference evidence="9" key="1">
    <citation type="submission" date="2020-05" db="EMBL/GenBank/DDBJ databases">
        <title>Frigoriglobus tundricola gen. nov., sp. nov., a psychrotolerant cellulolytic planctomycete of the family Gemmataceae with two divergent copies of 16S rRNA gene.</title>
        <authorList>
            <person name="Kulichevskaya I.S."/>
            <person name="Ivanova A.A."/>
            <person name="Naumoff D.G."/>
            <person name="Beletsky A.V."/>
            <person name="Rijpstra W.I.C."/>
            <person name="Sinninghe Damste J.S."/>
            <person name="Mardanov A.V."/>
            <person name="Ravin N.V."/>
            <person name="Dedysh S.N."/>
        </authorList>
    </citation>
    <scope>NUCLEOTIDE SEQUENCE [LARGE SCALE GENOMIC DNA]</scope>
    <source>
        <strain evidence="9">PL17</strain>
    </source>
</reference>
<dbReference type="GO" id="GO:0008270">
    <property type="term" value="F:zinc ion binding"/>
    <property type="evidence" value="ECO:0007669"/>
    <property type="project" value="InterPro"/>
</dbReference>
<evidence type="ECO:0000256" key="4">
    <source>
        <dbReference type="ARBA" id="ARBA00022801"/>
    </source>
</evidence>
<keyword evidence="1" id="KW-0645">Protease</keyword>
<feature type="region of interest" description="Disordered" evidence="6">
    <location>
        <begin position="614"/>
        <end position="641"/>
    </location>
</feature>
<keyword evidence="2" id="KW-0479">Metal-binding</keyword>
<dbReference type="EMBL" id="CP053452">
    <property type="protein sequence ID" value="QJW96830.1"/>
    <property type="molecule type" value="Genomic_DNA"/>
</dbReference>
<organism evidence="8 9">
    <name type="scientific">Frigoriglobus tundricola</name>
    <dbReference type="NCBI Taxonomy" id="2774151"/>
    <lineage>
        <taxon>Bacteria</taxon>
        <taxon>Pseudomonadati</taxon>
        <taxon>Planctomycetota</taxon>
        <taxon>Planctomycetia</taxon>
        <taxon>Gemmatales</taxon>
        <taxon>Gemmataceae</taxon>
        <taxon>Frigoriglobus</taxon>
    </lineage>
</organism>
<keyword evidence="3" id="KW-0732">Signal</keyword>
<dbReference type="Pfam" id="PF00413">
    <property type="entry name" value="Peptidase_M10"/>
    <property type="match status" value="1"/>
</dbReference>
<dbReference type="Proteomes" id="UP000503447">
    <property type="component" value="Chromosome"/>
</dbReference>
<dbReference type="SUPFAM" id="SSF69318">
    <property type="entry name" value="Integrin alpha N-terminal domain"/>
    <property type="match status" value="1"/>
</dbReference>
<dbReference type="Gene3D" id="2.130.10.130">
    <property type="entry name" value="Integrin alpha, N-terminal"/>
    <property type="match status" value="2"/>
</dbReference>
<evidence type="ECO:0000256" key="5">
    <source>
        <dbReference type="ARBA" id="ARBA00022833"/>
    </source>
</evidence>
<dbReference type="InterPro" id="IPR013517">
    <property type="entry name" value="FG-GAP"/>
</dbReference>
<dbReference type="InterPro" id="IPR001818">
    <property type="entry name" value="Pept_M10_metallopeptidase"/>
</dbReference>
<keyword evidence="4" id="KW-0378">Hydrolase</keyword>
<dbReference type="Pfam" id="PF13517">
    <property type="entry name" value="FG-GAP_3"/>
    <property type="match status" value="1"/>
</dbReference>
<dbReference type="InterPro" id="IPR028994">
    <property type="entry name" value="Integrin_alpha_N"/>
</dbReference>